<proteinExistence type="predicted"/>
<organism evidence="1 2">
    <name type="scientific">Eleginops maclovinus</name>
    <name type="common">Patagonian blennie</name>
    <name type="synonym">Eleginus maclovinus</name>
    <dbReference type="NCBI Taxonomy" id="56733"/>
    <lineage>
        <taxon>Eukaryota</taxon>
        <taxon>Metazoa</taxon>
        <taxon>Chordata</taxon>
        <taxon>Craniata</taxon>
        <taxon>Vertebrata</taxon>
        <taxon>Euteleostomi</taxon>
        <taxon>Actinopterygii</taxon>
        <taxon>Neopterygii</taxon>
        <taxon>Teleostei</taxon>
        <taxon>Neoteleostei</taxon>
        <taxon>Acanthomorphata</taxon>
        <taxon>Eupercaria</taxon>
        <taxon>Perciformes</taxon>
        <taxon>Notothenioidei</taxon>
        <taxon>Eleginopidae</taxon>
        <taxon>Eleginops</taxon>
    </lineage>
</organism>
<accession>A0AAN8AFW3</accession>
<reference evidence="1 2" key="2">
    <citation type="journal article" date="2023" name="Mol. Biol. Evol.">
        <title>Genomics of Secondarily Temperate Adaptation in the Only Non-Antarctic Icefish.</title>
        <authorList>
            <person name="Rivera-Colon A.G."/>
            <person name="Rayamajhi N."/>
            <person name="Minhas B.F."/>
            <person name="Madrigal G."/>
            <person name="Bilyk K.T."/>
            <person name="Yoon V."/>
            <person name="Hune M."/>
            <person name="Gregory S."/>
            <person name="Cheng C.H.C."/>
            <person name="Catchen J.M."/>
        </authorList>
    </citation>
    <scope>NUCLEOTIDE SEQUENCE [LARGE SCALE GENOMIC DNA]</scope>
    <source>
        <strain evidence="1">JMC-PN-2008</strain>
    </source>
</reference>
<dbReference type="Proteomes" id="UP001346869">
    <property type="component" value="Unassembled WGS sequence"/>
</dbReference>
<name>A0AAN8AFW3_ELEMC</name>
<evidence type="ECO:0000313" key="1">
    <source>
        <dbReference type="EMBL" id="KAK5858388.1"/>
    </source>
</evidence>
<dbReference type="EMBL" id="JAUZQC010000015">
    <property type="protein sequence ID" value="KAK5858388.1"/>
    <property type="molecule type" value="Genomic_DNA"/>
</dbReference>
<reference evidence="1 2" key="1">
    <citation type="journal article" date="2023" name="Genes (Basel)">
        <title>Chromosome-Level Genome Assembly and Circadian Gene Repertoire of the Patagonia Blennie Eleginops maclovinus-The Closest Ancestral Proxy of Antarctic Cryonotothenioids.</title>
        <authorList>
            <person name="Cheng C.C."/>
            <person name="Rivera-Colon A.G."/>
            <person name="Minhas B.F."/>
            <person name="Wilson L."/>
            <person name="Rayamajhi N."/>
            <person name="Vargas-Chacoff L."/>
            <person name="Catchen J.M."/>
        </authorList>
    </citation>
    <scope>NUCLEOTIDE SEQUENCE [LARGE SCALE GENOMIC DNA]</scope>
    <source>
        <strain evidence="1">JMC-PN-2008</strain>
    </source>
</reference>
<dbReference type="AlphaFoldDB" id="A0AAN8AFW3"/>
<protein>
    <submittedName>
        <fullName evidence="1">Uncharacterized protein</fullName>
    </submittedName>
</protein>
<evidence type="ECO:0000313" key="2">
    <source>
        <dbReference type="Proteomes" id="UP001346869"/>
    </source>
</evidence>
<keyword evidence="2" id="KW-1185">Reference proteome</keyword>
<comment type="caution">
    <text evidence="1">The sequence shown here is derived from an EMBL/GenBank/DDBJ whole genome shotgun (WGS) entry which is preliminary data.</text>
</comment>
<gene>
    <name evidence="1" type="ORF">PBY51_002532</name>
</gene>
<sequence length="105" mass="11615">MRQYGAVTQALIVPGDLRHRYKDSTRPPPCSTPDGATEGCSAVWDHSNKLLPQSGPAEASYTVYWAPIKAASVSCCCWVLGRNKFCLCSPCQRFLSESRLKEEFS</sequence>